<dbReference type="InterPro" id="IPR003614">
    <property type="entry name" value="Knottins"/>
</dbReference>
<comment type="subcellular location">
    <subcellularLocation>
        <location evidence="1">Secreted</location>
    </subcellularLocation>
</comment>
<dbReference type="AlphaFoldDB" id="A0A9R1V145"/>
<dbReference type="SUPFAM" id="SSF57095">
    <property type="entry name" value="Scorpion toxin-like"/>
    <property type="match status" value="1"/>
</dbReference>
<dbReference type="PANTHER" id="PTHR33147:SF98">
    <property type="entry name" value="GAMMA-THIONIN-RELATED"/>
    <property type="match status" value="1"/>
</dbReference>
<reference evidence="7 8" key="1">
    <citation type="journal article" date="2017" name="Nat. Commun.">
        <title>Genome assembly with in vitro proximity ligation data and whole-genome triplication in lettuce.</title>
        <authorList>
            <person name="Reyes-Chin-Wo S."/>
            <person name="Wang Z."/>
            <person name="Yang X."/>
            <person name="Kozik A."/>
            <person name="Arikit S."/>
            <person name="Song C."/>
            <person name="Xia L."/>
            <person name="Froenicke L."/>
            <person name="Lavelle D.O."/>
            <person name="Truco M.J."/>
            <person name="Xia R."/>
            <person name="Zhu S."/>
            <person name="Xu C."/>
            <person name="Xu H."/>
            <person name="Xu X."/>
            <person name="Cox K."/>
            <person name="Korf I."/>
            <person name="Meyers B.C."/>
            <person name="Michelmore R.W."/>
        </authorList>
    </citation>
    <scope>NUCLEOTIDE SEQUENCE [LARGE SCALE GENOMIC DNA]</scope>
    <source>
        <strain evidence="8">cv. Salinas</strain>
        <tissue evidence="7">Seedlings</tissue>
    </source>
</reference>
<feature type="signal peptide" evidence="5">
    <location>
        <begin position="1"/>
        <end position="26"/>
    </location>
</feature>
<evidence type="ECO:0000256" key="3">
    <source>
        <dbReference type="ARBA" id="ARBA00023157"/>
    </source>
</evidence>
<protein>
    <recommendedName>
        <fullName evidence="6">Knottins-like domain-containing protein</fullName>
    </recommendedName>
</protein>
<keyword evidence="3" id="KW-1015">Disulfide bond</keyword>
<dbReference type="GO" id="GO:0006952">
    <property type="term" value="P:defense response"/>
    <property type="evidence" value="ECO:0007669"/>
    <property type="project" value="InterPro"/>
</dbReference>
<proteinExistence type="predicted"/>
<feature type="region of interest" description="Disordered" evidence="4">
    <location>
        <begin position="81"/>
        <end position="135"/>
    </location>
</feature>
<feature type="compositionally biased region" description="Pro residues" evidence="4">
    <location>
        <begin position="81"/>
        <end position="126"/>
    </location>
</feature>
<dbReference type="PANTHER" id="PTHR33147">
    <property type="entry name" value="DEFENSIN-LIKE PROTEIN 1"/>
    <property type="match status" value="1"/>
</dbReference>
<name>A0A9R1V145_LACSA</name>
<evidence type="ECO:0000256" key="2">
    <source>
        <dbReference type="ARBA" id="ARBA00022525"/>
    </source>
</evidence>
<gene>
    <name evidence="7" type="ORF">LSAT_V11C700378070</name>
</gene>
<dbReference type="OrthoDB" id="1851987at2759"/>
<dbReference type="EMBL" id="NBSK02000007">
    <property type="protein sequence ID" value="KAJ0196388.1"/>
    <property type="molecule type" value="Genomic_DNA"/>
</dbReference>
<dbReference type="Proteomes" id="UP000235145">
    <property type="component" value="Unassembled WGS sequence"/>
</dbReference>
<comment type="caution">
    <text evidence="7">The sequence shown here is derived from an EMBL/GenBank/DDBJ whole genome shotgun (WGS) entry which is preliminary data.</text>
</comment>
<dbReference type="Gene3D" id="3.30.30.10">
    <property type="entry name" value="Knottin, scorpion toxin-like"/>
    <property type="match status" value="1"/>
</dbReference>
<keyword evidence="5" id="KW-0732">Signal</keyword>
<evidence type="ECO:0000256" key="5">
    <source>
        <dbReference type="SAM" id="SignalP"/>
    </source>
</evidence>
<evidence type="ECO:0000313" key="7">
    <source>
        <dbReference type="EMBL" id="KAJ0196388.1"/>
    </source>
</evidence>
<dbReference type="Pfam" id="PF00304">
    <property type="entry name" value="Gamma-thionin"/>
    <property type="match status" value="1"/>
</dbReference>
<feature type="domain" description="Knottins-like" evidence="6">
    <location>
        <begin position="31"/>
        <end position="78"/>
    </location>
</feature>
<evidence type="ECO:0000259" key="6">
    <source>
        <dbReference type="SMART" id="SM00505"/>
    </source>
</evidence>
<evidence type="ECO:0000313" key="8">
    <source>
        <dbReference type="Proteomes" id="UP000235145"/>
    </source>
</evidence>
<dbReference type="SMART" id="SM00505">
    <property type="entry name" value="Knot1"/>
    <property type="match status" value="1"/>
</dbReference>
<dbReference type="GO" id="GO:0005576">
    <property type="term" value="C:extracellular region"/>
    <property type="evidence" value="ECO:0007669"/>
    <property type="project" value="UniProtKB-SubCell"/>
</dbReference>
<evidence type="ECO:0000256" key="1">
    <source>
        <dbReference type="ARBA" id="ARBA00004613"/>
    </source>
</evidence>
<dbReference type="InterPro" id="IPR036574">
    <property type="entry name" value="Scorpion_toxin-like_sf"/>
</dbReference>
<keyword evidence="2" id="KW-0964">Secreted</keyword>
<organism evidence="7 8">
    <name type="scientific">Lactuca sativa</name>
    <name type="common">Garden lettuce</name>
    <dbReference type="NCBI Taxonomy" id="4236"/>
    <lineage>
        <taxon>Eukaryota</taxon>
        <taxon>Viridiplantae</taxon>
        <taxon>Streptophyta</taxon>
        <taxon>Embryophyta</taxon>
        <taxon>Tracheophyta</taxon>
        <taxon>Spermatophyta</taxon>
        <taxon>Magnoliopsida</taxon>
        <taxon>eudicotyledons</taxon>
        <taxon>Gunneridae</taxon>
        <taxon>Pentapetalae</taxon>
        <taxon>asterids</taxon>
        <taxon>campanulids</taxon>
        <taxon>Asterales</taxon>
        <taxon>Asteraceae</taxon>
        <taxon>Cichorioideae</taxon>
        <taxon>Cichorieae</taxon>
        <taxon>Lactucinae</taxon>
        <taxon>Lactuca</taxon>
    </lineage>
</organism>
<accession>A0A9R1V145</accession>
<evidence type="ECO:0000256" key="4">
    <source>
        <dbReference type="SAM" id="MobiDB-lite"/>
    </source>
</evidence>
<sequence length="135" mass="13860">MAKISLVISVFLVVIFVVAISEMATADEPQICEKASMMFSGICISTSCDRKCKEWEKALHGACHLREVRYSCFCYYDCKKVPPPKPGSPPAVVVSPPPPGGGGSPPSPDAGGSPPPPDAGGSPPSPDAGGSTPAC</sequence>
<keyword evidence="8" id="KW-1185">Reference proteome</keyword>
<feature type="chain" id="PRO_5040333028" description="Knottins-like domain-containing protein" evidence="5">
    <location>
        <begin position="27"/>
        <end position="135"/>
    </location>
</feature>